<dbReference type="EMBL" id="MTKT01004293">
    <property type="protein sequence ID" value="OWM72037.1"/>
    <property type="molecule type" value="Genomic_DNA"/>
</dbReference>
<evidence type="ECO:0000313" key="1">
    <source>
        <dbReference type="EMBL" id="OWM72037.1"/>
    </source>
</evidence>
<accession>A0A218WGS5</accession>
<sequence>MSPVKGRVEREPAEVVGSFQSIMARVWIVQPLGFVVSHGGLEPLAPVNR</sequence>
<reference evidence="2" key="1">
    <citation type="journal article" date="2017" name="Plant J.">
        <title>The pomegranate (Punica granatum L.) genome and the genomics of punicalagin biosynthesis.</title>
        <authorList>
            <person name="Qin G."/>
            <person name="Xu C."/>
            <person name="Ming R."/>
            <person name="Tang H."/>
            <person name="Guyot R."/>
            <person name="Kramer E.M."/>
            <person name="Hu Y."/>
            <person name="Yi X."/>
            <person name="Qi Y."/>
            <person name="Xu X."/>
            <person name="Gao Z."/>
            <person name="Pan H."/>
            <person name="Jian J."/>
            <person name="Tian Y."/>
            <person name="Yue Z."/>
            <person name="Xu Y."/>
        </authorList>
    </citation>
    <scope>NUCLEOTIDE SEQUENCE [LARGE SCALE GENOMIC DNA]</scope>
    <source>
        <strain evidence="2">cv. Dabenzi</strain>
    </source>
</reference>
<gene>
    <name evidence="1" type="ORF">CDL15_Pgr017920</name>
</gene>
<evidence type="ECO:0000313" key="2">
    <source>
        <dbReference type="Proteomes" id="UP000197138"/>
    </source>
</evidence>
<comment type="caution">
    <text evidence="1">The sequence shown here is derived from an EMBL/GenBank/DDBJ whole genome shotgun (WGS) entry which is preliminary data.</text>
</comment>
<name>A0A218WGS5_PUNGR</name>
<dbReference type="AlphaFoldDB" id="A0A218WGS5"/>
<protein>
    <submittedName>
        <fullName evidence="1">Uncharacterized protein</fullName>
    </submittedName>
</protein>
<dbReference type="Proteomes" id="UP000197138">
    <property type="component" value="Unassembled WGS sequence"/>
</dbReference>
<proteinExistence type="predicted"/>
<organism evidence="1 2">
    <name type="scientific">Punica granatum</name>
    <name type="common">Pomegranate</name>
    <dbReference type="NCBI Taxonomy" id="22663"/>
    <lineage>
        <taxon>Eukaryota</taxon>
        <taxon>Viridiplantae</taxon>
        <taxon>Streptophyta</taxon>
        <taxon>Embryophyta</taxon>
        <taxon>Tracheophyta</taxon>
        <taxon>Spermatophyta</taxon>
        <taxon>Magnoliopsida</taxon>
        <taxon>eudicotyledons</taxon>
        <taxon>Gunneridae</taxon>
        <taxon>Pentapetalae</taxon>
        <taxon>rosids</taxon>
        <taxon>malvids</taxon>
        <taxon>Myrtales</taxon>
        <taxon>Lythraceae</taxon>
        <taxon>Punica</taxon>
    </lineage>
</organism>